<proteinExistence type="predicted"/>
<sequence length="98" mass="11313">MIVETFQESHYTQSMPVILPPDKIFQIAYSQPSPIGWYPWVHLELILQCQMTQSQHFVCFHTEKLLGSLFHMASIHLEMLKMELGIGLKNSLHSALNC</sequence>
<accession>A0A2P2QP32</accession>
<protein>
    <submittedName>
        <fullName evidence="1">Uncharacterized protein</fullName>
    </submittedName>
</protein>
<dbReference type="AlphaFoldDB" id="A0A2P2QP32"/>
<evidence type="ECO:0000313" key="1">
    <source>
        <dbReference type="EMBL" id="MBX68786.1"/>
    </source>
</evidence>
<dbReference type="EMBL" id="GGEC01088302">
    <property type="protein sequence ID" value="MBX68786.1"/>
    <property type="molecule type" value="Transcribed_RNA"/>
</dbReference>
<reference evidence="1" key="1">
    <citation type="submission" date="2018-02" db="EMBL/GenBank/DDBJ databases">
        <title>Rhizophora mucronata_Transcriptome.</title>
        <authorList>
            <person name="Meera S.P."/>
            <person name="Sreeshan A."/>
            <person name="Augustine A."/>
        </authorList>
    </citation>
    <scope>NUCLEOTIDE SEQUENCE</scope>
    <source>
        <tissue evidence="1">Leaf</tissue>
    </source>
</reference>
<organism evidence="1">
    <name type="scientific">Rhizophora mucronata</name>
    <name type="common">Asiatic mangrove</name>
    <dbReference type="NCBI Taxonomy" id="61149"/>
    <lineage>
        <taxon>Eukaryota</taxon>
        <taxon>Viridiplantae</taxon>
        <taxon>Streptophyta</taxon>
        <taxon>Embryophyta</taxon>
        <taxon>Tracheophyta</taxon>
        <taxon>Spermatophyta</taxon>
        <taxon>Magnoliopsida</taxon>
        <taxon>eudicotyledons</taxon>
        <taxon>Gunneridae</taxon>
        <taxon>Pentapetalae</taxon>
        <taxon>rosids</taxon>
        <taxon>fabids</taxon>
        <taxon>Malpighiales</taxon>
        <taxon>Rhizophoraceae</taxon>
        <taxon>Rhizophora</taxon>
    </lineage>
</organism>
<name>A0A2P2QP32_RHIMU</name>